<dbReference type="InterPro" id="IPR017907">
    <property type="entry name" value="Znf_RING_CS"/>
</dbReference>
<keyword evidence="3" id="KW-0808">Transferase</keyword>
<dbReference type="GeneTree" id="ENSGT01150000287381"/>
<evidence type="ECO:0000256" key="5">
    <source>
        <dbReference type="ARBA" id="ARBA00022771"/>
    </source>
</evidence>
<evidence type="ECO:0000313" key="12">
    <source>
        <dbReference type="Proteomes" id="UP000001645"/>
    </source>
</evidence>
<dbReference type="SMART" id="SM00184">
    <property type="entry name" value="RING"/>
    <property type="match status" value="1"/>
</dbReference>
<evidence type="ECO:0000256" key="8">
    <source>
        <dbReference type="ARBA" id="ARBA00023163"/>
    </source>
</evidence>
<dbReference type="PANTHER" id="PTHR46077:SF1">
    <property type="entry name" value="TOP1 BINDING ARGININE_SERINE RICH PROTEIN, E3 UBIQUITIN LIGASE"/>
    <property type="match status" value="1"/>
</dbReference>
<evidence type="ECO:0000259" key="10">
    <source>
        <dbReference type="PROSITE" id="PS50089"/>
    </source>
</evidence>
<evidence type="ECO:0000256" key="6">
    <source>
        <dbReference type="ARBA" id="ARBA00022833"/>
    </source>
</evidence>
<dbReference type="EC" id="2.3.2.27" evidence="2"/>
<dbReference type="Ensembl" id="ENSMGAT00000032234.1">
    <property type="protein sequence ID" value="ENSMGAP00000022210.1"/>
    <property type="gene ID" value="ENSMGAG00000017758.1"/>
</dbReference>
<dbReference type="PROSITE" id="PS00518">
    <property type="entry name" value="ZF_RING_1"/>
    <property type="match status" value="1"/>
</dbReference>
<dbReference type="Pfam" id="PF13920">
    <property type="entry name" value="zf-C3HC4_3"/>
    <property type="match status" value="1"/>
</dbReference>
<keyword evidence="5 9" id="KW-0863">Zinc-finger</keyword>
<keyword evidence="6" id="KW-0862">Zinc</keyword>
<reference evidence="11 12" key="1">
    <citation type="journal article" date="2010" name="PLoS Biol.">
        <title>Multi-platform next-generation sequencing of the domestic turkey (Meleagris gallopavo): genome assembly and analysis.</title>
        <authorList>
            <person name="Dalloul R.A."/>
            <person name="Long J.A."/>
            <person name="Zimin A.V."/>
            <person name="Aslam L."/>
            <person name="Beal K."/>
            <person name="Blomberg L.A."/>
            <person name="Bouffard P."/>
            <person name="Burt D.W."/>
            <person name="Crasta O."/>
            <person name="Crooijmans R.P."/>
            <person name="Cooper K."/>
            <person name="Coulombe R.A."/>
            <person name="De S."/>
            <person name="Delany M.E."/>
            <person name="Dodgson J.B."/>
            <person name="Dong J.J."/>
            <person name="Evans C."/>
            <person name="Frederickson K.M."/>
            <person name="Flicek P."/>
            <person name="Florea L."/>
            <person name="Folkerts O."/>
            <person name="Groenen M.A."/>
            <person name="Harkins T.T."/>
            <person name="Herrero J."/>
            <person name="Hoffmann S."/>
            <person name="Megens H.J."/>
            <person name="Jiang A."/>
            <person name="de Jong P."/>
            <person name="Kaiser P."/>
            <person name="Kim H."/>
            <person name="Kim K.W."/>
            <person name="Kim S."/>
            <person name="Langenberger D."/>
            <person name="Lee M.K."/>
            <person name="Lee T."/>
            <person name="Mane S."/>
            <person name="Marcais G."/>
            <person name="Marz M."/>
            <person name="McElroy A.P."/>
            <person name="Modise T."/>
            <person name="Nefedov M."/>
            <person name="Notredame C."/>
            <person name="Paton I.R."/>
            <person name="Payne W.S."/>
            <person name="Pertea G."/>
            <person name="Prickett D."/>
            <person name="Puiu D."/>
            <person name="Qioa D."/>
            <person name="Raineri E."/>
            <person name="Ruffier M."/>
            <person name="Salzberg S.L."/>
            <person name="Schatz M.C."/>
            <person name="Scheuring C."/>
            <person name="Schmidt C.J."/>
            <person name="Schroeder S."/>
            <person name="Searle S.M."/>
            <person name="Smith E.J."/>
            <person name="Smith J."/>
            <person name="Sonstegard T.S."/>
            <person name="Stadler P.F."/>
            <person name="Tafer H."/>
            <person name="Tu Z.J."/>
            <person name="Van Tassell C.P."/>
            <person name="Vilella A.J."/>
            <person name="Williams K.P."/>
            <person name="Yorke J.A."/>
            <person name="Zhang L."/>
            <person name="Zhang H.B."/>
            <person name="Zhang X."/>
            <person name="Zhang Y."/>
            <person name="Reed K.M."/>
        </authorList>
    </citation>
    <scope>NUCLEOTIDE SEQUENCE [LARGE SCALE GENOMIC DNA]</scope>
</reference>
<dbReference type="GO" id="GO:0061630">
    <property type="term" value="F:ubiquitin protein ligase activity"/>
    <property type="evidence" value="ECO:0007669"/>
    <property type="project" value="UniProtKB-EC"/>
</dbReference>
<dbReference type="AlphaFoldDB" id="A0A803XRR4"/>
<keyword evidence="7" id="KW-0805">Transcription regulation</keyword>
<keyword evidence="4" id="KW-0479">Metal-binding</keyword>
<organism evidence="11 12">
    <name type="scientific">Meleagris gallopavo</name>
    <name type="common">Wild turkey</name>
    <dbReference type="NCBI Taxonomy" id="9103"/>
    <lineage>
        <taxon>Eukaryota</taxon>
        <taxon>Metazoa</taxon>
        <taxon>Chordata</taxon>
        <taxon>Craniata</taxon>
        <taxon>Vertebrata</taxon>
        <taxon>Euteleostomi</taxon>
        <taxon>Archelosauria</taxon>
        <taxon>Archosauria</taxon>
        <taxon>Dinosauria</taxon>
        <taxon>Saurischia</taxon>
        <taxon>Theropoda</taxon>
        <taxon>Coelurosauria</taxon>
        <taxon>Aves</taxon>
        <taxon>Neognathae</taxon>
        <taxon>Galloanserae</taxon>
        <taxon>Galliformes</taxon>
        <taxon>Phasianidae</taxon>
        <taxon>Meleagridinae</taxon>
        <taxon>Meleagris</taxon>
    </lineage>
</organism>
<dbReference type="Proteomes" id="UP000001645">
    <property type="component" value="Chromosome Z"/>
</dbReference>
<protein>
    <recommendedName>
        <fullName evidence="2">RING-type E3 ubiquitin transferase</fullName>
        <ecNumber evidence="2">2.3.2.27</ecNumber>
    </recommendedName>
</protein>
<accession>A0A803XRR4</accession>
<reference evidence="11" key="2">
    <citation type="submission" date="2025-08" db="UniProtKB">
        <authorList>
            <consortium name="Ensembl"/>
        </authorList>
    </citation>
    <scope>IDENTIFICATION</scope>
</reference>
<dbReference type="GO" id="GO:0000209">
    <property type="term" value="P:protein polyubiquitination"/>
    <property type="evidence" value="ECO:0007669"/>
    <property type="project" value="TreeGrafter"/>
</dbReference>
<name>A0A803XRR4_MELGA</name>
<dbReference type="PANTHER" id="PTHR46077">
    <property type="entry name" value="E3 UBIQUITIN-PROTEIN LIGASE TOPORS"/>
    <property type="match status" value="1"/>
</dbReference>
<dbReference type="SUPFAM" id="SSF57850">
    <property type="entry name" value="RING/U-box"/>
    <property type="match status" value="1"/>
</dbReference>
<reference evidence="11" key="3">
    <citation type="submission" date="2025-09" db="UniProtKB">
        <authorList>
            <consortium name="Ensembl"/>
        </authorList>
    </citation>
    <scope>IDENTIFICATION</scope>
</reference>
<keyword evidence="8" id="KW-0804">Transcription</keyword>
<dbReference type="GO" id="GO:0008270">
    <property type="term" value="F:zinc ion binding"/>
    <property type="evidence" value="ECO:0007669"/>
    <property type="project" value="UniProtKB-KW"/>
</dbReference>
<evidence type="ECO:0000313" key="11">
    <source>
        <dbReference type="Ensembl" id="ENSMGAP00000022210.1"/>
    </source>
</evidence>
<evidence type="ECO:0000256" key="1">
    <source>
        <dbReference type="ARBA" id="ARBA00000900"/>
    </source>
</evidence>
<evidence type="ECO:0000256" key="9">
    <source>
        <dbReference type="PROSITE-ProRule" id="PRU00175"/>
    </source>
</evidence>
<evidence type="ECO:0000256" key="3">
    <source>
        <dbReference type="ARBA" id="ARBA00022679"/>
    </source>
</evidence>
<dbReference type="GO" id="GO:0006513">
    <property type="term" value="P:protein monoubiquitination"/>
    <property type="evidence" value="ECO:0007669"/>
    <property type="project" value="TreeGrafter"/>
</dbReference>
<evidence type="ECO:0000256" key="7">
    <source>
        <dbReference type="ARBA" id="ARBA00023015"/>
    </source>
</evidence>
<dbReference type="InterPro" id="IPR013083">
    <property type="entry name" value="Znf_RING/FYVE/PHD"/>
</dbReference>
<proteinExistence type="predicted"/>
<dbReference type="PROSITE" id="PS50089">
    <property type="entry name" value="ZF_RING_2"/>
    <property type="match status" value="1"/>
</dbReference>
<feature type="domain" description="RING-type" evidence="10">
    <location>
        <begin position="16"/>
        <end position="55"/>
    </location>
</feature>
<dbReference type="Gene3D" id="3.30.40.10">
    <property type="entry name" value="Zinc/RING finger domain, C3HC4 (zinc finger)"/>
    <property type="match status" value="1"/>
</dbReference>
<dbReference type="InterPro" id="IPR001841">
    <property type="entry name" value="Znf_RING"/>
</dbReference>
<evidence type="ECO:0000256" key="4">
    <source>
        <dbReference type="ARBA" id="ARBA00022723"/>
    </source>
</evidence>
<dbReference type="InParanoid" id="A0A803XRR4"/>
<sequence>GSEESLEERAREDYRCTICLDNISNMACVDPCFHRFCFGCIQRWATTRAVCPLCRQPIDRMLNNTGRSTDP</sequence>
<evidence type="ECO:0000256" key="2">
    <source>
        <dbReference type="ARBA" id="ARBA00012483"/>
    </source>
</evidence>
<comment type="catalytic activity">
    <reaction evidence="1">
        <text>S-ubiquitinyl-[E2 ubiquitin-conjugating enzyme]-L-cysteine + [acceptor protein]-L-lysine = [E2 ubiquitin-conjugating enzyme]-L-cysteine + N(6)-ubiquitinyl-[acceptor protein]-L-lysine.</text>
        <dbReference type="EC" id="2.3.2.27"/>
    </reaction>
</comment>
<keyword evidence="12" id="KW-1185">Reference proteome</keyword>